<comment type="similarity">
    <text evidence="1">Belongs to the LDH2/MDH2 oxidoreductase family.</text>
</comment>
<name>A0A5B0E002_9HYPH</name>
<dbReference type="OrthoDB" id="9811519at2"/>
<sequence length="343" mass="36085">MENHIEDSTRFSFDALTKRLSAILRRHGCSQTVADILANNCVSAERDGAESHGLFRMAGYVSTLKSGWVDGKAVPQVEDAAPGLVRVDAQNGFTQPALMAGRPLLVEKATRNGIAAIAIRNSHHFAALSLDVEPFAQEGFVALSVINSMASVVPHGGRRAVFGTNPIAFAAPRANGLPLVFDQATSVMAHGDVKIAAREKKPLPAGVGVNSRGEPTTDAAEIIAGGALLPFGGHKGSALSLMVEILCAALVGGKFSHEVDWSSHPGAQTPHTGQTIIVIDPRAGAQAIAPLAMRVEELIAEMRDAGTDRLPGERRQAARAQSDRDGIAVSTAMQDSLRALEME</sequence>
<evidence type="ECO:0000313" key="7">
    <source>
        <dbReference type="EMBL" id="KAA0972377.1"/>
    </source>
</evidence>
<dbReference type="InterPro" id="IPR003767">
    <property type="entry name" value="Malate/L-lactate_DH-like"/>
</dbReference>
<evidence type="ECO:0000256" key="5">
    <source>
        <dbReference type="ARBA" id="ARBA00066966"/>
    </source>
</evidence>
<comment type="catalytic activity">
    <reaction evidence="3">
        <text>L-pipecolate + NADP(+) = Delta(1)-piperideine-2-carboxylate + NADPH + H(+)</text>
        <dbReference type="Rhea" id="RHEA:12524"/>
        <dbReference type="ChEBI" id="CHEBI:15378"/>
        <dbReference type="ChEBI" id="CHEBI:57783"/>
        <dbReference type="ChEBI" id="CHEBI:58349"/>
        <dbReference type="ChEBI" id="CHEBI:61185"/>
        <dbReference type="ChEBI" id="CHEBI:77631"/>
        <dbReference type="EC" id="1.5.1.21"/>
    </reaction>
</comment>
<evidence type="ECO:0000256" key="2">
    <source>
        <dbReference type="ARBA" id="ARBA00023002"/>
    </source>
</evidence>
<evidence type="ECO:0000313" key="8">
    <source>
        <dbReference type="Proteomes" id="UP000324738"/>
    </source>
</evidence>
<dbReference type="GO" id="GO:0050241">
    <property type="term" value="F:pyrroline-2-carboxylate reductase activity"/>
    <property type="evidence" value="ECO:0007669"/>
    <property type="project" value="UniProtKB-ARBA"/>
</dbReference>
<dbReference type="Pfam" id="PF02615">
    <property type="entry name" value="Ldh_2"/>
    <property type="match status" value="1"/>
</dbReference>
<dbReference type="Proteomes" id="UP000324738">
    <property type="component" value="Unassembled WGS sequence"/>
</dbReference>
<dbReference type="FunFam" id="3.30.1370.60:FF:000002">
    <property type="entry name" value="Malate/L-lactate family dehydrogenase"/>
    <property type="match status" value="1"/>
</dbReference>
<proteinExistence type="inferred from homology"/>
<dbReference type="GO" id="GO:0006560">
    <property type="term" value="P:proline metabolic process"/>
    <property type="evidence" value="ECO:0007669"/>
    <property type="project" value="UniProtKB-ARBA"/>
</dbReference>
<evidence type="ECO:0000256" key="4">
    <source>
        <dbReference type="ARBA" id="ARBA00052446"/>
    </source>
</evidence>
<keyword evidence="8" id="KW-1185">Reference proteome</keyword>
<keyword evidence="2" id="KW-0560">Oxidoreductase</keyword>
<dbReference type="RefSeq" id="WP_149298036.1">
    <property type="nucleotide sequence ID" value="NZ_VTWH01000001.1"/>
</dbReference>
<dbReference type="InterPro" id="IPR043144">
    <property type="entry name" value="Mal/L-sulf/L-lact_DH-like_ah"/>
</dbReference>
<dbReference type="Gene3D" id="1.10.1530.10">
    <property type="match status" value="1"/>
</dbReference>
<dbReference type="PANTHER" id="PTHR11091">
    <property type="entry name" value="OXIDOREDUCTASE-RELATED"/>
    <property type="match status" value="1"/>
</dbReference>
<evidence type="ECO:0000256" key="1">
    <source>
        <dbReference type="ARBA" id="ARBA00006056"/>
    </source>
</evidence>
<comment type="catalytic activity">
    <reaction evidence="4">
        <text>L-proline + NADP(+) = 1-pyrroline-2-carboxylate + NADPH + H(+)</text>
        <dbReference type="Rhea" id="RHEA:20317"/>
        <dbReference type="ChEBI" id="CHEBI:15378"/>
        <dbReference type="ChEBI" id="CHEBI:39785"/>
        <dbReference type="ChEBI" id="CHEBI:57783"/>
        <dbReference type="ChEBI" id="CHEBI:58349"/>
        <dbReference type="ChEBI" id="CHEBI:60039"/>
        <dbReference type="EC" id="1.5.1.21"/>
    </reaction>
</comment>
<comment type="caution">
    <text evidence="7">The sequence shown here is derived from an EMBL/GenBank/DDBJ whole genome shotgun (WGS) entry which is preliminary data.</text>
</comment>
<gene>
    <name evidence="7" type="ORF">FPY71_04590</name>
</gene>
<dbReference type="EC" id="1.5.1.21" evidence="5"/>
<dbReference type="PANTHER" id="PTHR11091:SF0">
    <property type="entry name" value="MALATE DEHYDROGENASE"/>
    <property type="match status" value="1"/>
</dbReference>
<dbReference type="AlphaFoldDB" id="A0A5B0E002"/>
<dbReference type="EMBL" id="VTWH01000001">
    <property type="protein sequence ID" value="KAA0972377.1"/>
    <property type="molecule type" value="Genomic_DNA"/>
</dbReference>
<protein>
    <recommendedName>
        <fullName evidence="6">Delta(1)-pyrroline-2-carboxylate/Delta(1)-piperideine-2-carboxylate reductase</fullName>
        <ecNumber evidence="5">1.5.1.21</ecNumber>
    </recommendedName>
</protein>
<dbReference type="GO" id="GO:0047125">
    <property type="term" value="F:delta1-piperideine-2-carboxylate reductase activity"/>
    <property type="evidence" value="ECO:0007669"/>
    <property type="project" value="UniProtKB-EC"/>
</dbReference>
<dbReference type="InterPro" id="IPR036111">
    <property type="entry name" value="Mal/L-sulfo/L-lacto_DH-like_sf"/>
</dbReference>
<accession>A0A5B0E002</accession>
<dbReference type="InterPro" id="IPR043143">
    <property type="entry name" value="Mal/L-sulf/L-lact_DH-like_NADP"/>
</dbReference>
<dbReference type="SUPFAM" id="SSF89733">
    <property type="entry name" value="L-sulfolactate dehydrogenase-like"/>
    <property type="match status" value="1"/>
</dbReference>
<organism evidence="7 8">
    <name type="scientific">Aureimonas fodinaquatilis</name>
    <dbReference type="NCBI Taxonomy" id="2565783"/>
    <lineage>
        <taxon>Bacteria</taxon>
        <taxon>Pseudomonadati</taxon>
        <taxon>Pseudomonadota</taxon>
        <taxon>Alphaproteobacteria</taxon>
        <taxon>Hyphomicrobiales</taxon>
        <taxon>Aurantimonadaceae</taxon>
        <taxon>Aureimonas</taxon>
    </lineage>
</organism>
<evidence type="ECO:0000256" key="6">
    <source>
        <dbReference type="ARBA" id="ARBA00068106"/>
    </source>
</evidence>
<reference evidence="7 8" key="1">
    <citation type="submission" date="2019-08" db="EMBL/GenBank/DDBJ databases">
        <title>Aureimonas fodiniaquatilis sp. nov., isolated from a coal mine wastewater.</title>
        <authorList>
            <person name="Kim W."/>
        </authorList>
    </citation>
    <scope>NUCLEOTIDE SEQUENCE [LARGE SCALE GENOMIC DNA]</scope>
    <source>
        <strain evidence="7 8">CAU 1482</strain>
    </source>
</reference>
<dbReference type="Gene3D" id="3.30.1370.60">
    <property type="entry name" value="Hypothetical oxidoreductase yiak, domain 2"/>
    <property type="match status" value="1"/>
</dbReference>
<evidence type="ECO:0000256" key="3">
    <source>
        <dbReference type="ARBA" id="ARBA00050122"/>
    </source>
</evidence>